<evidence type="ECO:0000256" key="3">
    <source>
        <dbReference type="SAM" id="Phobius"/>
    </source>
</evidence>
<evidence type="ECO:0000256" key="1">
    <source>
        <dbReference type="SAM" id="Coils"/>
    </source>
</evidence>
<evidence type="ECO:0000256" key="2">
    <source>
        <dbReference type="SAM" id="MobiDB-lite"/>
    </source>
</evidence>
<keyword evidence="3" id="KW-1133">Transmembrane helix</keyword>
<feature type="region of interest" description="Disordered" evidence="2">
    <location>
        <begin position="795"/>
        <end position="849"/>
    </location>
</feature>
<name>A0AA88HYP3_ARTSF</name>
<evidence type="ECO:0000313" key="4">
    <source>
        <dbReference type="EMBL" id="KAK2713267.1"/>
    </source>
</evidence>
<feature type="compositionally biased region" description="Basic and acidic residues" evidence="2">
    <location>
        <begin position="814"/>
        <end position="842"/>
    </location>
</feature>
<dbReference type="Proteomes" id="UP001187531">
    <property type="component" value="Unassembled WGS sequence"/>
</dbReference>
<keyword evidence="3" id="KW-0472">Membrane</keyword>
<feature type="compositionally biased region" description="Basic and acidic residues" evidence="2">
    <location>
        <begin position="795"/>
        <end position="807"/>
    </location>
</feature>
<feature type="transmembrane region" description="Helical" evidence="3">
    <location>
        <begin position="204"/>
        <end position="225"/>
    </location>
</feature>
<evidence type="ECO:0000313" key="5">
    <source>
        <dbReference type="Proteomes" id="UP001187531"/>
    </source>
</evidence>
<gene>
    <name evidence="4" type="ORF">QYM36_009216</name>
</gene>
<keyword evidence="3" id="KW-0812">Transmembrane</keyword>
<comment type="caution">
    <text evidence="4">The sequence shown here is derived from an EMBL/GenBank/DDBJ whole genome shotgun (WGS) entry which is preliminary data.</text>
</comment>
<proteinExistence type="predicted"/>
<accession>A0AA88HYP3</accession>
<organism evidence="4 5">
    <name type="scientific">Artemia franciscana</name>
    <name type="common">Brine shrimp</name>
    <name type="synonym">Artemia sanfranciscana</name>
    <dbReference type="NCBI Taxonomy" id="6661"/>
    <lineage>
        <taxon>Eukaryota</taxon>
        <taxon>Metazoa</taxon>
        <taxon>Ecdysozoa</taxon>
        <taxon>Arthropoda</taxon>
        <taxon>Crustacea</taxon>
        <taxon>Branchiopoda</taxon>
        <taxon>Anostraca</taxon>
        <taxon>Artemiidae</taxon>
        <taxon>Artemia</taxon>
    </lineage>
</organism>
<feature type="coiled-coil region" evidence="1">
    <location>
        <begin position="56"/>
        <end position="83"/>
    </location>
</feature>
<keyword evidence="1" id="KW-0175">Coiled coil</keyword>
<keyword evidence="5" id="KW-1185">Reference proteome</keyword>
<dbReference type="AlphaFoldDB" id="A0AA88HYP3"/>
<dbReference type="EMBL" id="JAVRJZ010000014">
    <property type="protein sequence ID" value="KAK2713267.1"/>
    <property type="molecule type" value="Genomic_DNA"/>
</dbReference>
<feature type="compositionally biased region" description="Basic residues" evidence="2">
    <location>
        <begin position="693"/>
        <end position="707"/>
    </location>
</feature>
<feature type="compositionally biased region" description="Basic and acidic residues" evidence="2">
    <location>
        <begin position="740"/>
        <end position="749"/>
    </location>
</feature>
<protein>
    <submittedName>
        <fullName evidence="4">Uncharacterized protein</fullName>
    </submittedName>
</protein>
<feature type="compositionally biased region" description="Basic and acidic residues" evidence="2">
    <location>
        <begin position="682"/>
        <end position="692"/>
    </location>
</feature>
<sequence>MIPQSVKSKAHFVIFYVIEYYLSKYFSPFLDSFEIVISQAVVFCLRHIKEFCDAIMNIIKDDSEKMNQEANRIENLAIENEEETISHPSPPPDISEKVESWIKGSMDKMSPENAWAFIDPNSDTESILSERSSDSIVIVGRDRHIVLGSVGEYVESLAGDLAESVVSKDEMEVVLRPVHRVATTPRQERRRAYGQTRDQTIDNVLNILCLVTISMALGLGIGNYLGTTDNFPPRDGGCPMSKNKENFRKPGQKPQFHLSESEERFLSSFDPKALEEAVEIHRDIISGHKAKIESCTGSCPFKDTKEPDDKFRDFRTFKERRSTTDFVDKLQDYPAENFDENEIPLTEQRKVVATNMNDTTDVNHNEEYLTEAEFYGRSKSLDIDNRKTDDIPKISDKFQDSPAEIFNENETPLTEQRKFVATDMKDHIGVNHKGDHLTEAYIGSHKVADELEVADKFNEYPSEVFVENENPPTEQRKFVATDFYNARYHDSIGADHNEEYLTEAEFYGRSENFDISSRKADDRSKMDRLDFSKAEFYGKRRPDGFISSDNLSSDDDIQSDSLSKSQFYGRSPIAELNVPTVKKQSSSISGENLDTLKLDKSTFYGKMNNYSDNPGDINLVNSRGSSAINLSVLGNILEKNVSYTHNLNSDPILARNNWEYGILPNKNEIDDFVAKNDEKLEKEMNDNKDHNRMGNKLRKGIDKRKYKKDKENEKLKKKAIKKRSNDEYEDFYQNKKASKRKPEDYREEKAKRIDKLNSKGRYYSRELYDSGEHLNAKGDMDEYENFYKRRRRYKEDVDNWESRKENSRQANRYNSRERYDSKERSATKKRYEIKHEKYEGKDSKRKKVS</sequence>
<reference evidence="4" key="1">
    <citation type="submission" date="2023-07" db="EMBL/GenBank/DDBJ databases">
        <title>Chromosome-level genome assembly of Artemia franciscana.</title>
        <authorList>
            <person name="Jo E."/>
        </authorList>
    </citation>
    <scope>NUCLEOTIDE SEQUENCE</scope>
    <source>
        <tissue evidence="4">Whole body</tissue>
    </source>
</reference>
<feature type="region of interest" description="Disordered" evidence="2">
    <location>
        <begin position="682"/>
        <end position="749"/>
    </location>
</feature>